<sequence length="293" mass="31400">MDFMDIIEIQISSSEYPLLLKQIHDPPKSLFVRGSVSLLQHPHTLAVVGTRKCTAYGLSSTEKLASLAAEHDIVIISGLARGIDGTAHKAALKVHGKTIAVLGGGVDDSSIYPPEHKNLANEIINSGGAVISEYPPKSNIYKGNFVARNRIIIGLAKAVLVTEAPEKSGALITANLAADYNRELLCVPGMISNPAAVGTNKLIRDSGARVVLEIQDILEAFSILPKGAAKSAENSNFSNEQNILLKILSENPLTISELAEKSQMEIPLITSSLTTLELMEKIVSHMDGRYSVK</sequence>
<dbReference type="InterPro" id="IPR036388">
    <property type="entry name" value="WH-like_DNA-bd_sf"/>
</dbReference>
<evidence type="ECO:0000259" key="2">
    <source>
        <dbReference type="Pfam" id="PF02481"/>
    </source>
</evidence>
<dbReference type="InterPro" id="IPR057666">
    <property type="entry name" value="DrpA_SLOG"/>
</dbReference>
<evidence type="ECO:0000259" key="3">
    <source>
        <dbReference type="Pfam" id="PF17782"/>
    </source>
</evidence>
<dbReference type="InterPro" id="IPR003488">
    <property type="entry name" value="DprA"/>
</dbReference>
<dbReference type="Pfam" id="PF02481">
    <property type="entry name" value="DNA_processg_A"/>
    <property type="match status" value="1"/>
</dbReference>
<evidence type="ECO:0000256" key="1">
    <source>
        <dbReference type="ARBA" id="ARBA00006525"/>
    </source>
</evidence>
<protein>
    <submittedName>
        <fullName evidence="4">DNA protecting protein DprA</fullName>
    </submittedName>
</protein>
<name>A0A1F5P6P9_9BACT</name>
<organism evidence="4 5">
    <name type="scientific">Candidatus Doudnabacteria bacterium RIFCSPHIGHO2_02_FULL_46_11</name>
    <dbReference type="NCBI Taxonomy" id="1817832"/>
    <lineage>
        <taxon>Bacteria</taxon>
        <taxon>Candidatus Doudnaibacteriota</taxon>
    </lineage>
</organism>
<gene>
    <name evidence="4" type="ORF">A3J48_04560</name>
</gene>
<dbReference type="Gene3D" id="3.40.50.450">
    <property type="match status" value="1"/>
</dbReference>
<evidence type="ECO:0000313" key="4">
    <source>
        <dbReference type="EMBL" id="OGE85563.1"/>
    </source>
</evidence>
<dbReference type="GO" id="GO:0009294">
    <property type="term" value="P:DNA-mediated transformation"/>
    <property type="evidence" value="ECO:0007669"/>
    <property type="project" value="InterPro"/>
</dbReference>
<dbReference type="Proteomes" id="UP000176786">
    <property type="component" value="Unassembled WGS sequence"/>
</dbReference>
<comment type="similarity">
    <text evidence="1">Belongs to the DprA/Smf family.</text>
</comment>
<dbReference type="STRING" id="1817832.A3J48_04560"/>
<feature type="domain" description="Smf/DprA SLOG" evidence="2">
    <location>
        <begin position="10"/>
        <end position="221"/>
    </location>
</feature>
<dbReference type="Pfam" id="PF17782">
    <property type="entry name" value="WHD_DprA"/>
    <property type="match status" value="1"/>
</dbReference>
<dbReference type="PANTHER" id="PTHR43022:SF1">
    <property type="entry name" value="PROTEIN SMF"/>
    <property type="match status" value="1"/>
</dbReference>
<accession>A0A1F5P6P9</accession>
<dbReference type="SUPFAM" id="SSF102405">
    <property type="entry name" value="MCP/YpsA-like"/>
    <property type="match status" value="1"/>
</dbReference>
<dbReference type="PANTHER" id="PTHR43022">
    <property type="entry name" value="PROTEIN SMF"/>
    <property type="match status" value="1"/>
</dbReference>
<reference evidence="4 5" key="1">
    <citation type="journal article" date="2016" name="Nat. Commun.">
        <title>Thousands of microbial genomes shed light on interconnected biogeochemical processes in an aquifer system.</title>
        <authorList>
            <person name="Anantharaman K."/>
            <person name="Brown C.T."/>
            <person name="Hug L.A."/>
            <person name="Sharon I."/>
            <person name="Castelle C.J."/>
            <person name="Probst A.J."/>
            <person name="Thomas B.C."/>
            <person name="Singh A."/>
            <person name="Wilkins M.J."/>
            <person name="Karaoz U."/>
            <person name="Brodie E.L."/>
            <person name="Williams K.H."/>
            <person name="Hubbard S.S."/>
            <person name="Banfield J.F."/>
        </authorList>
    </citation>
    <scope>NUCLEOTIDE SEQUENCE [LARGE SCALE GENOMIC DNA]</scope>
</reference>
<dbReference type="NCBIfam" id="TIGR00732">
    <property type="entry name" value="dprA"/>
    <property type="match status" value="1"/>
</dbReference>
<proteinExistence type="inferred from homology"/>
<dbReference type="EMBL" id="MFES01000025">
    <property type="protein sequence ID" value="OGE85563.1"/>
    <property type="molecule type" value="Genomic_DNA"/>
</dbReference>
<feature type="domain" description="DprA winged helix" evidence="3">
    <location>
        <begin position="238"/>
        <end position="287"/>
    </location>
</feature>
<comment type="caution">
    <text evidence="4">The sequence shown here is derived from an EMBL/GenBank/DDBJ whole genome shotgun (WGS) entry which is preliminary data.</text>
</comment>
<evidence type="ECO:0000313" key="5">
    <source>
        <dbReference type="Proteomes" id="UP000176786"/>
    </source>
</evidence>
<dbReference type="Gene3D" id="1.10.10.10">
    <property type="entry name" value="Winged helix-like DNA-binding domain superfamily/Winged helix DNA-binding domain"/>
    <property type="match status" value="1"/>
</dbReference>
<dbReference type="AlphaFoldDB" id="A0A1F5P6P9"/>
<dbReference type="InterPro" id="IPR041614">
    <property type="entry name" value="DprA_WH"/>
</dbReference>